<sequence length="99" mass="11447">MVLKPIFHKNKGKLRKATSSFERLNLNFKGPLPTNSRYHYLQTIVDEYSRFPFAYLCRDISSTTIVIRHQSVFSLLGIQGLNHRNSASECDSINYPILE</sequence>
<dbReference type="EMBL" id="BPLQ01005473">
    <property type="protein sequence ID" value="GIY15088.1"/>
    <property type="molecule type" value="Genomic_DNA"/>
</dbReference>
<accession>A0AAV4QZJ6</accession>
<name>A0AAV4QZJ6_9ARAC</name>
<dbReference type="SUPFAM" id="SSF53098">
    <property type="entry name" value="Ribonuclease H-like"/>
    <property type="match status" value="1"/>
</dbReference>
<dbReference type="Proteomes" id="UP001054837">
    <property type="component" value="Unassembled WGS sequence"/>
</dbReference>
<protein>
    <submittedName>
        <fullName evidence="1">Pro-Pol polyprotein</fullName>
    </submittedName>
</protein>
<dbReference type="InterPro" id="IPR036397">
    <property type="entry name" value="RNaseH_sf"/>
</dbReference>
<comment type="caution">
    <text evidence="1">The sequence shown here is derived from an EMBL/GenBank/DDBJ whole genome shotgun (WGS) entry which is preliminary data.</text>
</comment>
<gene>
    <name evidence="1" type="primary">pro-pol_5</name>
    <name evidence="1" type="ORF">CDAR_268721</name>
</gene>
<reference evidence="1 2" key="1">
    <citation type="submission" date="2021-06" db="EMBL/GenBank/DDBJ databases">
        <title>Caerostris darwini draft genome.</title>
        <authorList>
            <person name="Kono N."/>
            <person name="Arakawa K."/>
        </authorList>
    </citation>
    <scope>NUCLEOTIDE SEQUENCE [LARGE SCALE GENOMIC DNA]</scope>
</reference>
<dbReference type="Gene3D" id="3.30.420.10">
    <property type="entry name" value="Ribonuclease H-like superfamily/Ribonuclease H"/>
    <property type="match status" value="1"/>
</dbReference>
<proteinExistence type="predicted"/>
<evidence type="ECO:0000313" key="2">
    <source>
        <dbReference type="Proteomes" id="UP001054837"/>
    </source>
</evidence>
<dbReference type="InterPro" id="IPR012337">
    <property type="entry name" value="RNaseH-like_sf"/>
</dbReference>
<evidence type="ECO:0000313" key="1">
    <source>
        <dbReference type="EMBL" id="GIY15088.1"/>
    </source>
</evidence>
<keyword evidence="2" id="KW-1185">Reference proteome</keyword>
<dbReference type="GO" id="GO:0003676">
    <property type="term" value="F:nucleic acid binding"/>
    <property type="evidence" value="ECO:0007669"/>
    <property type="project" value="InterPro"/>
</dbReference>
<dbReference type="AlphaFoldDB" id="A0AAV4QZJ6"/>
<organism evidence="1 2">
    <name type="scientific">Caerostris darwini</name>
    <dbReference type="NCBI Taxonomy" id="1538125"/>
    <lineage>
        <taxon>Eukaryota</taxon>
        <taxon>Metazoa</taxon>
        <taxon>Ecdysozoa</taxon>
        <taxon>Arthropoda</taxon>
        <taxon>Chelicerata</taxon>
        <taxon>Arachnida</taxon>
        <taxon>Araneae</taxon>
        <taxon>Araneomorphae</taxon>
        <taxon>Entelegynae</taxon>
        <taxon>Araneoidea</taxon>
        <taxon>Araneidae</taxon>
        <taxon>Caerostris</taxon>
    </lineage>
</organism>